<name>A9QPA0_9BACT</name>
<dbReference type="InterPro" id="IPR033904">
    <property type="entry name" value="Trans_IPPS_HH"/>
</dbReference>
<reference evidence="2" key="1">
    <citation type="journal article" date="2008" name="Environ. Microbiol.">
        <title>Design and testing of 'genome-proxy' microarrays to profile marine microbial communities.</title>
        <authorList>
            <person name="Rich V.I."/>
            <person name="Konstantinidis K."/>
            <person name="DeLong E.F."/>
        </authorList>
    </citation>
    <scope>NUCLEOTIDE SEQUENCE</scope>
</reference>
<dbReference type="Gene3D" id="1.10.600.10">
    <property type="entry name" value="Farnesyl Diphosphate Synthase"/>
    <property type="match status" value="1"/>
</dbReference>
<dbReference type="PANTHER" id="PTHR31480">
    <property type="entry name" value="BIFUNCTIONAL LYCOPENE CYCLASE/PHYTOENE SYNTHASE"/>
    <property type="match status" value="1"/>
</dbReference>
<dbReference type="GO" id="GO:0051996">
    <property type="term" value="F:squalene synthase [NAD(P)H] activity"/>
    <property type="evidence" value="ECO:0007669"/>
    <property type="project" value="InterPro"/>
</dbReference>
<proteinExistence type="predicted"/>
<dbReference type="InterPro" id="IPR044843">
    <property type="entry name" value="Trans_IPPS_bact-type"/>
</dbReference>
<dbReference type="InterPro" id="IPR019845">
    <property type="entry name" value="Squalene/phytoene_synthase_CS"/>
</dbReference>
<reference evidence="3" key="2">
    <citation type="journal article" date="2011" name="Environ. Microbiol.">
        <title>Time-series analyses of Monterey Bay coastal microbial picoplankton using a 'genome proxy' microarray.</title>
        <authorList>
            <person name="Rich V.I."/>
            <person name="Pham V.D."/>
            <person name="Eppley J."/>
            <person name="Shi Y."/>
            <person name="DeLong E.F."/>
        </authorList>
    </citation>
    <scope>NUCLEOTIDE SEQUENCE</scope>
</reference>
<sequence>MDNIESETLTPSAALASYGKSFNWAKRFLGKTMGTDAAILYRFCRVLDDMADGDIIDGPERLFKIRDGLLKNYQTDDPLLIEFELFITSKKLPKLVIISLIDGLLGDQEIVLIKNEFELLRYCYRVAGTVGILMCNVLDCDETDAIDYAIDLGIAMQLTNIARDILEDAQMGRRYLPESWVGDVTPEEIVQISQHPKSKRAQDICIGSKKLLNLAEQYYTSGLTGCAYLPLRAHAAISVAALVYRQIGIKTKNKGYPWFNGREFTSTSEKIICSFFGLLILYKRLFKKGQHKSILHDGLRGLPYVK</sequence>
<protein>
    <submittedName>
        <fullName evidence="2">Synthase</fullName>
    </submittedName>
</protein>
<dbReference type="EMBL" id="EU221239">
    <property type="protein sequence ID" value="ABX59268.1"/>
    <property type="molecule type" value="Genomic_DNA"/>
</dbReference>
<dbReference type="PROSITE" id="PS01044">
    <property type="entry name" value="SQUALEN_PHYTOEN_SYN_1"/>
    <property type="match status" value="1"/>
</dbReference>
<dbReference type="SFLD" id="SFLDG01212">
    <property type="entry name" value="Phytoene_synthase_like"/>
    <property type="match status" value="1"/>
</dbReference>
<evidence type="ECO:0000313" key="2">
    <source>
        <dbReference type="EMBL" id="ABX59268.1"/>
    </source>
</evidence>
<dbReference type="SFLD" id="SFLDG01018">
    <property type="entry name" value="Squalene/Phytoene_Synthase_Lik"/>
    <property type="match status" value="1"/>
</dbReference>
<dbReference type="GO" id="GO:0004311">
    <property type="term" value="F:geranylgeranyl diphosphate synthase activity"/>
    <property type="evidence" value="ECO:0007669"/>
    <property type="project" value="InterPro"/>
</dbReference>
<dbReference type="SFLD" id="SFLDS00005">
    <property type="entry name" value="Isoprenoid_Synthase_Type_I"/>
    <property type="match status" value="1"/>
</dbReference>
<dbReference type="AlphaFoldDB" id="A9QPA0"/>
<evidence type="ECO:0000256" key="1">
    <source>
        <dbReference type="ARBA" id="ARBA00022679"/>
    </source>
</evidence>
<dbReference type="CDD" id="cd00683">
    <property type="entry name" value="Trans_IPPS_HH"/>
    <property type="match status" value="1"/>
</dbReference>
<dbReference type="Pfam" id="PF00494">
    <property type="entry name" value="SQS_PSY"/>
    <property type="match status" value="1"/>
</dbReference>
<keyword evidence="1" id="KW-0808">Transferase</keyword>
<dbReference type="PROSITE" id="PS01045">
    <property type="entry name" value="SQUALEN_PHYTOEN_SYN_2"/>
    <property type="match status" value="1"/>
</dbReference>
<dbReference type="InterPro" id="IPR008949">
    <property type="entry name" value="Isoprenoid_synthase_dom_sf"/>
</dbReference>
<dbReference type="GO" id="GO:0016117">
    <property type="term" value="P:carotenoid biosynthetic process"/>
    <property type="evidence" value="ECO:0007669"/>
    <property type="project" value="UniProtKB-ARBA"/>
</dbReference>
<dbReference type="EMBL" id="GU474935">
    <property type="protein sequence ID" value="ADI19949.1"/>
    <property type="molecule type" value="Genomic_DNA"/>
</dbReference>
<accession>A9QPA0</accession>
<dbReference type="SUPFAM" id="SSF48576">
    <property type="entry name" value="Terpenoid synthases"/>
    <property type="match status" value="1"/>
</dbReference>
<dbReference type="InterPro" id="IPR002060">
    <property type="entry name" value="Squ/phyt_synthse"/>
</dbReference>
<organism evidence="2">
    <name type="scientific">uncultured marine bacterium EB000_55B11</name>
    <dbReference type="NCBI Taxonomy" id="480665"/>
    <lineage>
        <taxon>Bacteria</taxon>
        <taxon>environmental samples</taxon>
    </lineage>
</organism>
<evidence type="ECO:0000313" key="3">
    <source>
        <dbReference type="EMBL" id="ADI19949.1"/>
    </source>
</evidence>
<gene>
    <name evidence="2" type="ORF">MBMO_EB00055B11g057</name>
</gene>